<dbReference type="GO" id="GO:0006400">
    <property type="term" value="P:tRNA modification"/>
    <property type="evidence" value="ECO:0007669"/>
    <property type="project" value="UniProtKB-UniRule"/>
</dbReference>
<gene>
    <name evidence="6" type="primary">tilS</name>
    <name evidence="8" type="ORF">AE618_07835</name>
</gene>
<sequence length="330" mass="35266">MLVAVSGGPDSVALLGLLAEWAREAGRPALHAATVDHGLRAASAAEAEGVAALCAQLGVPHRILLWDGAKPATGVQERARRARYALLVEEAQRLGGAVLVTAHTQDDQAETMLMRMARGSGPSGLAAMRERVRKGPIVLARPLLSIPKVRLLATAQARALPFVTDPSNGDLRFERVRWRALMPGLAQEGLSAERLALLAKRIARLDEAAAQRAKVLLQELSLQEPSLPALLLPVDDAPMLRLRFRALLSEPEEIGLRVVALALEQIGGEGGVANRLERLEACVEALRDAAREALATRRTLSGCVLSLAADGVLTLRREGPRRRGVHPAIS</sequence>
<dbReference type="PANTHER" id="PTHR43033:SF1">
    <property type="entry name" value="TRNA(ILE)-LYSIDINE SYNTHASE-RELATED"/>
    <property type="match status" value="1"/>
</dbReference>
<dbReference type="GO" id="GO:0032267">
    <property type="term" value="F:tRNA(Ile)-lysidine synthase activity"/>
    <property type="evidence" value="ECO:0007669"/>
    <property type="project" value="UniProtKB-EC"/>
</dbReference>
<name>A0A0N1N2Z3_9HYPH</name>
<dbReference type="Proteomes" id="UP000037822">
    <property type="component" value="Unassembled WGS sequence"/>
</dbReference>
<evidence type="ECO:0000259" key="7">
    <source>
        <dbReference type="Pfam" id="PF01171"/>
    </source>
</evidence>
<dbReference type="AlphaFoldDB" id="A0A0N1N2Z3"/>
<dbReference type="InterPro" id="IPR011063">
    <property type="entry name" value="TilS/TtcA_N"/>
</dbReference>
<comment type="catalytic activity">
    <reaction evidence="5 6">
        <text>cytidine(34) in tRNA(Ile2) + L-lysine + ATP = lysidine(34) in tRNA(Ile2) + AMP + diphosphate + H(+)</text>
        <dbReference type="Rhea" id="RHEA:43744"/>
        <dbReference type="Rhea" id="RHEA-COMP:10625"/>
        <dbReference type="Rhea" id="RHEA-COMP:10670"/>
        <dbReference type="ChEBI" id="CHEBI:15378"/>
        <dbReference type="ChEBI" id="CHEBI:30616"/>
        <dbReference type="ChEBI" id="CHEBI:32551"/>
        <dbReference type="ChEBI" id="CHEBI:33019"/>
        <dbReference type="ChEBI" id="CHEBI:82748"/>
        <dbReference type="ChEBI" id="CHEBI:83665"/>
        <dbReference type="ChEBI" id="CHEBI:456215"/>
        <dbReference type="EC" id="6.3.4.19"/>
    </reaction>
</comment>
<keyword evidence="9" id="KW-1185">Reference proteome</keyword>
<dbReference type="InterPro" id="IPR012795">
    <property type="entry name" value="tRNA_Ile_lys_synt_N"/>
</dbReference>
<dbReference type="HAMAP" id="MF_01161">
    <property type="entry name" value="tRNA_Ile_lys_synt"/>
    <property type="match status" value="1"/>
</dbReference>
<dbReference type="Gene3D" id="3.40.50.620">
    <property type="entry name" value="HUPs"/>
    <property type="match status" value="1"/>
</dbReference>
<comment type="domain">
    <text evidence="6">The N-terminal region contains the highly conserved SGGXDS motif, predicted to be a P-loop motif involved in ATP binding.</text>
</comment>
<evidence type="ECO:0000313" key="9">
    <source>
        <dbReference type="Proteomes" id="UP000037822"/>
    </source>
</evidence>
<evidence type="ECO:0000256" key="6">
    <source>
        <dbReference type="HAMAP-Rule" id="MF_01161"/>
    </source>
</evidence>
<dbReference type="GO" id="GO:0005737">
    <property type="term" value="C:cytoplasm"/>
    <property type="evidence" value="ECO:0007669"/>
    <property type="project" value="UniProtKB-SubCell"/>
</dbReference>
<dbReference type="InterPro" id="IPR012094">
    <property type="entry name" value="tRNA_Ile_lys_synt"/>
</dbReference>
<comment type="function">
    <text evidence="6">Ligates lysine onto the cytidine present at position 34 of the AUA codon-specific tRNA(Ile) that contains the anticodon CAU, in an ATP-dependent manner. Cytidine is converted to lysidine, thus changing the amino acid specificity of the tRNA from methionine to isoleucine.</text>
</comment>
<comment type="similarity">
    <text evidence="6">Belongs to the tRNA(Ile)-lysidine synthase family.</text>
</comment>
<proteinExistence type="inferred from homology"/>
<dbReference type="CDD" id="cd01992">
    <property type="entry name" value="TilS_N"/>
    <property type="match status" value="1"/>
</dbReference>
<keyword evidence="1 6" id="KW-0436">Ligase</keyword>
<organism evidence="8 9">
    <name type="scientific">Bosea vaviloviae</name>
    <dbReference type="NCBI Taxonomy" id="1526658"/>
    <lineage>
        <taxon>Bacteria</taxon>
        <taxon>Pseudomonadati</taxon>
        <taxon>Pseudomonadota</taxon>
        <taxon>Alphaproteobacteria</taxon>
        <taxon>Hyphomicrobiales</taxon>
        <taxon>Boseaceae</taxon>
        <taxon>Bosea</taxon>
    </lineage>
</organism>
<dbReference type="EC" id="6.3.4.19" evidence="6"/>
<dbReference type="InterPro" id="IPR014729">
    <property type="entry name" value="Rossmann-like_a/b/a_fold"/>
</dbReference>
<comment type="subcellular location">
    <subcellularLocation>
        <location evidence="6">Cytoplasm</location>
    </subcellularLocation>
</comment>
<keyword evidence="3 6" id="KW-0547">Nucleotide-binding</keyword>
<evidence type="ECO:0000256" key="2">
    <source>
        <dbReference type="ARBA" id="ARBA00022694"/>
    </source>
</evidence>
<dbReference type="GO" id="GO:0005524">
    <property type="term" value="F:ATP binding"/>
    <property type="evidence" value="ECO:0007669"/>
    <property type="project" value="UniProtKB-UniRule"/>
</dbReference>
<evidence type="ECO:0000256" key="5">
    <source>
        <dbReference type="ARBA" id="ARBA00048539"/>
    </source>
</evidence>
<accession>A0A0N1N2Z3</accession>
<dbReference type="PATRIC" id="fig|1526658.3.peg.2245"/>
<reference evidence="8 9" key="1">
    <citation type="submission" date="2015-07" db="EMBL/GenBank/DDBJ databases">
        <title>Whole genome sequencing of Bosea vaviloviae isolated from cave pool.</title>
        <authorList>
            <person name="Tan N.E.H."/>
            <person name="Lee Y.P."/>
            <person name="Gan H.M."/>
            <person name="Barton H."/>
            <person name="Savka M.A."/>
        </authorList>
    </citation>
    <scope>NUCLEOTIDE SEQUENCE [LARGE SCALE GENOMIC DNA]</scope>
    <source>
        <strain evidence="8 9">SD260</strain>
    </source>
</reference>
<evidence type="ECO:0000256" key="4">
    <source>
        <dbReference type="ARBA" id="ARBA00022840"/>
    </source>
</evidence>
<dbReference type="SUPFAM" id="SSF52402">
    <property type="entry name" value="Adenine nucleotide alpha hydrolases-like"/>
    <property type="match status" value="1"/>
</dbReference>
<evidence type="ECO:0000256" key="3">
    <source>
        <dbReference type="ARBA" id="ARBA00022741"/>
    </source>
</evidence>
<dbReference type="EMBL" id="LGSZ01000028">
    <property type="protein sequence ID" value="KPH81767.1"/>
    <property type="molecule type" value="Genomic_DNA"/>
</dbReference>
<keyword evidence="4 6" id="KW-0067">ATP-binding</keyword>
<feature type="binding site" evidence="6">
    <location>
        <begin position="6"/>
        <end position="11"/>
    </location>
    <ligand>
        <name>ATP</name>
        <dbReference type="ChEBI" id="CHEBI:30616"/>
    </ligand>
</feature>
<comment type="caution">
    <text evidence="8">The sequence shown here is derived from an EMBL/GenBank/DDBJ whole genome shotgun (WGS) entry which is preliminary data.</text>
</comment>
<dbReference type="PANTHER" id="PTHR43033">
    <property type="entry name" value="TRNA(ILE)-LYSIDINE SYNTHASE-RELATED"/>
    <property type="match status" value="1"/>
</dbReference>
<keyword evidence="6" id="KW-0963">Cytoplasm</keyword>
<dbReference type="Pfam" id="PF01171">
    <property type="entry name" value="ATP_bind_3"/>
    <property type="match status" value="1"/>
</dbReference>
<protein>
    <recommendedName>
        <fullName evidence="6">tRNA(Ile)-lysidine synthase</fullName>
        <ecNumber evidence="6">6.3.4.19</ecNumber>
    </recommendedName>
    <alternativeName>
        <fullName evidence="6">tRNA(Ile)-2-lysyl-cytidine synthase</fullName>
    </alternativeName>
    <alternativeName>
        <fullName evidence="6">tRNA(Ile)-lysidine synthetase</fullName>
    </alternativeName>
</protein>
<feature type="domain" description="tRNA(Ile)-lysidine/2-thiocytidine synthase N-terminal" evidence="7">
    <location>
        <begin position="1"/>
        <end position="179"/>
    </location>
</feature>
<evidence type="ECO:0000313" key="8">
    <source>
        <dbReference type="EMBL" id="KPH81767.1"/>
    </source>
</evidence>
<keyword evidence="2 6" id="KW-0819">tRNA processing</keyword>
<evidence type="ECO:0000256" key="1">
    <source>
        <dbReference type="ARBA" id="ARBA00022598"/>
    </source>
</evidence>
<dbReference type="NCBIfam" id="TIGR02432">
    <property type="entry name" value="lysidine_TilS_N"/>
    <property type="match status" value="1"/>
</dbReference>